<feature type="transmembrane region" description="Helical" evidence="1">
    <location>
        <begin position="344"/>
        <end position="367"/>
    </location>
</feature>
<reference evidence="3 4" key="1">
    <citation type="journal article" date="2018" name="Nat. Biotechnol.">
        <title>A standardized bacterial taxonomy based on genome phylogeny substantially revises the tree of life.</title>
        <authorList>
            <person name="Parks D.H."/>
            <person name="Chuvochina M."/>
            <person name="Waite D.W."/>
            <person name="Rinke C."/>
            <person name="Skarshewski A."/>
            <person name="Chaumeil P.A."/>
            <person name="Hugenholtz P."/>
        </authorList>
    </citation>
    <scope>NUCLEOTIDE SEQUENCE [LARGE SCALE GENOMIC DNA]</scope>
    <source>
        <strain evidence="3">UBA11482</strain>
    </source>
</reference>
<dbReference type="PANTHER" id="PTHR36442">
    <property type="entry name" value="CYCLIC-DI-AMP PHOSPHODIESTERASE PGPH"/>
    <property type="match status" value="1"/>
</dbReference>
<keyword evidence="1" id="KW-1133">Transmembrane helix</keyword>
<evidence type="ECO:0000259" key="2">
    <source>
        <dbReference type="SMART" id="SM00471"/>
    </source>
</evidence>
<evidence type="ECO:0000313" key="4">
    <source>
        <dbReference type="Proteomes" id="UP000262954"/>
    </source>
</evidence>
<keyword evidence="1" id="KW-0472">Membrane</keyword>
<organism evidence="3 4">
    <name type="scientific">Coprobacter fastidiosus</name>
    <dbReference type="NCBI Taxonomy" id="1099853"/>
    <lineage>
        <taxon>Bacteria</taxon>
        <taxon>Pseudomonadati</taxon>
        <taxon>Bacteroidota</taxon>
        <taxon>Bacteroidia</taxon>
        <taxon>Bacteroidales</taxon>
        <taxon>Barnesiellaceae</taxon>
        <taxon>Coprobacter</taxon>
    </lineage>
</organism>
<dbReference type="SUPFAM" id="SSF109604">
    <property type="entry name" value="HD-domain/PDEase-like"/>
    <property type="match status" value="1"/>
</dbReference>
<feature type="transmembrane region" description="Helical" evidence="1">
    <location>
        <begin position="388"/>
        <end position="409"/>
    </location>
</feature>
<feature type="transmembrane region" description="Helical" evidence="1">
    <location>
        <begin position="421"/>
        <end position="442"/>
    </location>
</feature>
<dbReference type="InterPro" id="IPR011621">
    <property type="entry name" value="Metal-dep_PHydrolase_7TM_intra"/>
</dbReference>
<dbReference type="Pfam" id="PF07698">
    <property type="entry name" value="7TM-7TMR_HD"/>
    <property type="match status" value="1"/>
</dbReference>
<evidence type="ECO:0000313" key="3">
    <source>
        <dbReference type="EMBL" id="HBJ09094.1"/>
    </source>
</evidence>
<dbReference type="GO" id="GO:0016787">
    <property type="term" value="F:hydrolase activity"/>
    <property type="evidence" value="ECO:0007669"/>
    <property type="project" value="UniProtKB-KW"/>
</dbReference>
<dbReference type="InterPro" id="IPR006675">
    <property type="entry name" value="HDIG_dom"/>
</dbReference>
<feature type="transmembrane region" description="Helical" evidence="1">
    <location>
        <begin position="297"/>
        <end position="314"/>
    </location>
</feature>
<sequence length="695" mass="79841">MKRETVKSFLGKTLIFQILFFVAALFLTIYFFPREEKFRYHFQEGKPWKYGLLTASFDFPIYKSQEQIKKEQDSILQQFQPFYVENASIGKQQIAKFQQAYKNDLKDRLPHHLYNYTLTALDNIYKQGIISSGEYDKLQKEHIENIRILNNNIAREYQVSQLRSPRTAYEQIINSLPDEASKDLLRTCNLNTYLVENMVFDSTTTKKIRYELLQRISASSGIVQAGERIIDRGEIVSPHTYLILKSLETVTLKKKINMDRRETTLIGQAIVITCLFTFFYLFLALFRSRIFKDIRSLGFLMLMIVCVTLAAYMMTQTRLQGIYLVPFAMLPLTVVTFLDSRTALYAHLVTVLLCAFAAPFPLEFIFLQIIVGMTAIDSLSELVKRSQLVRCAILVFIAYCVSYVGYTLLTEGDWSKLNPNMFLYFGINGVLLLFAYLLIYLLEKTFGFISNVTLVELSDINSPVLRQLSEICPGTFQHSMQISNLAAEAANKIGANAQLVRTGALYHDIGKLANPAFFTENQSGVNPHQNLSYEQSAQIIIQHVKDGIKMADKLMLPQAIKDFISTHHGKSKTKYFYNSYKNEFPDFKINEDSFTYPGPNPFTKETGILMMADAVEAASRSLKEYTEESISKLVNNIIDSQIADGLFKNTPLSFRDVETIKNVFIEKLKTMYHTRISYPELKEDPHRKPDQTKQQ</sequence>
<comment type="caution">
    <text evidence="3">The sequence shown here is derived from an EMBL/GenBank/DDBJ whole genome shotgun (WGS) entry which is preliminary data.</text>
</comment>
<dbReference type="InterPro" id="IPR011624">
    <property type="entry name" value="Metal-dep_PHydrolase_7TM_extra"/>
</dbReference>
<dbReference type="Pfam" id="PF01966">
    <property type="entry name" value="HD"/>
    <property type="match status" value="1"/>
</dbReference>
<keyword evidence="1" id="KW-0812">Transmembrane</keyword>
<feature type="transmembrane region" description="Helical" evidence="1">
    <location>
        <begin position="263"/>
        <end position="285"/>
    </location>
</feature>
<dbReference type="Proteomes" id="UP000262954">
    <property type="component" value="Unassembled WGS sequence"/>
</dbReference>
<dbReference type="InterPro" id="IPR003607">
    <property type="entry name" value="HD/PDEase_dom"/>
</dbReference>
<proteinExistence type="predicted"/>
<dbReference type="InterPro" id="IPR052722">
    <property type="entry name" value="PgpH_phosphodiesterase"/>
</dbReference>
<dbReference type="Pfam" id="PF07697">
    <property type="entry name" value="7TMR-HDED"/>
    <property type="match status" value="1"/>
</dbReference>
<feature type="domain" description="HD/PDEase" evidence="2">
    <location>
        <begin position="471"/>
        <end position="627"/>
    </location>
</feature>
<keyword evidence="3" id="KW-0378">Hydrolase</keyword>
<name>A0A354M3K5_9BACT</name>
<feature type="transmembrane region" description="Helical" evidence="1">
    <location>
        <begin position="321"/>
        <end position="338"/>
    </location>
</feature>
<dbReference type="InterPro" id="IPR006674">
    <property type="entry name" value="HD_domain"/>
</dbReference>
<dbReference type="SMART" id="SM00471">
    <property type="entry name" value="HDc"/>
    <property type="match status" value="1"/>
</dbReference>
<dbReference type="NCBIfam" id="TIGR00277">
    <property type="entry name" value="HDIG"/>
    <property type="match status" value="1"/>
</dbReference>
<dbReference type="EMBL" id="DNWC01000116">
    <property type="protein sequence ID" value="HBJ09094.1"/>
    <property type="molecule type" value="Genomic_DNA"/>
</dbReference>
<feature type="transmembrane region" description="Helical" evidence="1">
    <location>
        <begin position="14"/>
        <end position="32"/>
    </location>
</feature>
<dbReference type="CDD" id="cd00077">
    <property type="entry name" value="HDc"/>
    <property type="match status" value="1"/>
</dbReference>
<protein>
    <submittedName>
        <fullName evidence="3">Hydrolase</fullName>
    </submittedName>
</protein>
<dbReference type="Gene3D" id="1.10.3210.10">
    <property type="entry name" value="Hypothetical protein af1432"/>
    <property type="match status" value="1"/>
</dbReference>
<accession>A0A354M3K5</accession>
<gene>
    <name evidence="3" type="ORF">DDY73_08820</name>
</gene>
<dbReference type="AlphaFoldDB" id="A0A354M3K5"/>
<evidence type="ECO:0000256" key="1">
    <source>
        <dbReference type="SAM" id="Phobius"/>
    </source>
</evidence>
<dbReference type="PANTHER" id="PTHR36442:SF1">
    <property type="entry name" value="CYCLIC-DI-AMP PHOSPHODIESTERASE PGPH"/>
    <property type="match status" value="1"/>
</dbReference>